<gene>
    <name evidence="2" type="ORF">XAT740_LOCUS41170</name>
</gene>
<evidence type="ECO:0000256" key="1">
    <source>
        <dbReference type="SAM" id="Phobius"/>
    </source>
</evidence>
<dbReference type="EMBL" id="CAJNOR010004780">
    <property type="protein sequence ID" value="CAF1526848.1"/>
    <property type="molecule type" value="Genomic_DNA"/>
</dbReference>
<sequence length="126" mass="14003">AVLPIPFWLASRRYRWCHLVHTPLILATVSWMPLVDAGTLLTWLIIGLSAAVLVRRECWKRHIYLTSSALDAGMNFALVVIGGPLVWYNVTFPTWWGTGGDSKTGCPFSKANPALAQNFDPQTYGT</sequence>
<keyword evidence="3" id="KW-1185">Reference proteome</keyword>
<feature type="non-terminal residue" evidence="2">
    <location>
        <position position="1"/>
    </location>
</feature>
<evidence type="ECO:0000313" key="2">
    <source>
        <dbReference type="EMBL" id="CAF1526848.1"/>
    </source>
</evidence>
<dbReference type="PANTHER" id="PTHR22601">
    <property type="entry name" value="ISP4 LIKE PROTEIN"/>
    <property type="match status" value="1"/>
</dbReference>
<feature type="transmembrane region" description="Helical" evidence="1">
    <location>
        <begin position="31"/>
        <end position="54"/>
    </location>
</feature>
<keyword evidence="1" id="KW-0472">Membrane</keyword>
<dbReference type="GO" id="GO:0016020">
    <property type="term" value="C:membrane"/>
    <property type="evidence" value="ECO:0007669"/>
    <property type="project" value="UniProtKB-SubCell"/>
</dbReference>
<dbReference type="GO" id="GO:0035673">
    <property type="term" value="F:oligopeptide transmembrane transporter activity"/>
    <property type="evidence" value="ECO:0007669"/>
    <property type="project" value="InterPro"/>
</dbReference>
<evidence type="ECO:0000313" key="3">
    <source>
        <dbReference type="Proteomes" id="UP000663828"/>
    </source>
</evidence>
<protein>
    <submittedName>
        <fullName evidence="2">Uncharacterized protein</fullName>
    </submittedName>
</protein>
<feature type="transmembrane region" description="Helical" evidence="1">
    <location>
        <begin position="63"/>
        <end position="87"/>
    </location>
</feature>
<organism evidence="2 3">
    <name type="scientific">Adineta ricciae</name>
    <name type="common">Rotifer</name>
    <dbReference type="NCBI Taxonomy" id="249248"/>
    <lineage>
        <taxon>Eukaryota</taxon>
        <taxon>Metazoa</taxon>
        <taxon>Spiralia</taxon>
        <taxon>Gnathifera</taxon>
        <taxon>Rotifera</taxon>
        <taxon>Eurotatoria</taxon>
        <taxon>Bdelloidea</taxon>
        <taxon>Adinetida</taxon>
        <taxon>Adinetidae</taxon>
        <taxon>Adineta</taxon>
    </lineage>
</organism>
<dbReference type="GO" id="GO:0015031">
    <property type="term" value="P:protein transport"/>
    <property type="evidence" value="ECO:0007669"/>
    <property type="project" value="UniProtKB-KW"/>
</dbReference>
<keyword evidence="1" id="KW-1133">Transmembrane helix</keyword>
<accession>A0A815V7F9</accession>
<proteinExistence type="predicted"/>
<name>A0A815V7F9_ADIRI</name>
<dbReference type="Proteomes" id="UP000663828">
    <property type="component" value="Unassembled WGS sequence"/>
</dbReference>
<reference evidence="2" key="1">
    <citation type="submission" date="2021-02" db="EMBL/GenBank/DDBJ databases">
        <authorList>
            <person name="Nowell W R."/>
        </authorList>
    </citation>
    <scope>NUCLEOTIDE SEQUENCE</scope>
</reference>
<keyword evidence="1" id="KW-0812">Transmembrane</keyword>
<dbReference type="InterPro" id="IPR004648">
    <property type="entry name" value="Oligpept_transpt"/>
</dbReference>
<dbReference type="AlphaFoldDB" id="A0A815V7F9"/>
<comment type="caution">
    <text evidence="2">The sequence shown here is derived from an EMBL/GenBank/DDBJ whole genome shotgun (WGS) entry which is preliminary data.</text>
</comment>